<name>A0A6J5T6M4_9CAUD</name>
<organism evidence="2">
    <name type="scientific">uncultured Caudovirales phage</name>
    <dbReference type="NCBI Taxonomy" id="2100421"/>
    <lineage>
        <taxon>Viruses</taxon>
        <taxon>Duplodnaviria</taxon>
        <taxon>Heunggongvirae</taxon>
        <taxon>Uroviricota</taxon>
        <taxon>Caudoviricetes</taxon>
        <taxon>Peduoviridae</taxon>
        <taxon>Maltschvirus</taxon>
        <taxon>Maltschvirus maltsch</taxon>
    </lineage>
</organism>
<protein>
    <submittedName>
        <fullName evidence="2">Uncharacterized protein</fullName>
    </submittedName>
</protein>
<evidence type="ECO:0000313" key="2">
    <source>
        <dbReference type="EMBL" id="CAB4223208.1"/>
    </source>
</evidence>
<accession>A0A6J5T6M4</accession>
<feature type="compositionally biased region" description="Polar residues" evidence="1">
    <location>
        <begin position="38"/>
        <end position="47"/>
    </location>
</feature>
<feature type="region of interest" description="Disordered" evidence="1">
    <location>
        <begin position="28"/>
        <end position="47"/>
    </location>
</feature>
<dbReference type="EMBL" id="LR797527">
    <property type="protein sequence ID" value="CAB4223208.1"/>
    <property type="molecule type" value="Genomic_DNA"/>
</dbReference>
<evidence type="ECO:0000256" key="1">
    <source>
        <dbReference type="SAM" id="MobiDB-lite"/>
    </source>
</evidence>
<proteinExistence type="predicted"/>
<sequence length="47" mass="5278">MTNPIARFHNVENGEIIDRELTNQEVNELANPKLVKSPSEQVATSNE</sequence>
<gene>
    <name evidence="2" type="ORF">UFOVP1667_12</name>
</gene>
<reference evidence="2" key="1">
    <citation type="submission" date="2020-05" db="EMBL/GenBank/DDBJ databases">
        <authorList>
            <person name="Chiriac C."/>
            <person name="Salcher M."/>
            <person name="Ghai R."/>
            <person name="Kavagutti S V."/>
        </authorList>
    </citation>
    <scope>NUCLEOTIDE SEQUENCE</scope>
</reference>